<feature type="region of interest" description="Disordered" evidence="1">
    <location>
        <begin position="57"/>
        <end position="167"/>
    </location>
</feature>
<evidence type="ECO:0000313" key="2">
    <source>
        <dbReference type="EMBL" id="CAK9104117.1"/>
    </source>
</evidence>
<proteinExistence type="predicted"/>
<protein>
    <submittedName>
        <fullName evidence="2">Uncharacterized protein</fullName>
    </submittedName>
</protein>
<evidence type="ECO:0000313" key="3">
    <source>
        <dbReference type="Proteomes" id="UP001642484"/>
    </source>
</evidence>
<name>A0ABP0RU85_9DINO</name>
<comment type="caution">
    <text evidence="2">The sequence shown here is derived from an EMBL/GenBank/DDBJ whole genome shotgun (WGS) entry which is preliminary data.</text>
</comment>
<reference evidence="2 3" key="1">
    <citation type="submission" date="2024-02" db="EMBL/GenBank/DDBJ databases">
        <authorList>
            <person name="Chen Y."/>
            <person name="Shah S."/>
            <person name="Dougan E. K."/>
            <person name="Thang M."/>
            <person name="Chan C."/>
        </authorList>
    </citation>
    <scope>NUCLEOTIDE SEQUENCE [LARGE SCALE GENOMIC DNA]</scope>
</reference>
<sequence length="167" mass="18076">MVQVLTMDNGLARVADGGDAPKAGLQNLLGCHPGAVQKRVKALTGSRKGGRFHLRTAAEVDRQGLRSVGRTARSPVRSPRGEPRSPLRSPRGGDRGSPPPPPGDWRGRGPEPPAPPPPRSRRADSTLEHRRRSSRSRSRDDMCRPKSAGPRMPLLRPKSAAKPGLRY</sequence>
<accession>A0ABP0RU85</accession>
<dbReference type="EMBL" id="CAXAMN010026583">
    <property type="protein sequence ID" value="CAK9104117.1"/>
    <property type="molecule type" value="Genomic_DNA"/>
</dbReference>
<organism evidence="2 3">
    <name type="scientific">Durusdinium trenchii</name>
    <dbReference type="NCBI Taxonomy" id="1381693"/>
    <lineage>
        <taxon>Eukaryota</taxon>
        <taxon>Sar</taxon>
        <taxon>Alveolata</taxon>
        <taxon>Dinophyceae</taxon>
        <taxon>Suessiales</taxon>
        <taxon>Symbiodiniaceae</taxon>
        <taxon>Durusdinium</taxon>
    </lineage>
</organism>
<dbReference type="Proteomes" id="UP001642484">
    <property type="component" value="Unassembled WGS sequence"/>
</dbReference>
<keyword evidence="3" id="KW-1185">Reference proteome</keyword>
<gene>
    <name evidence="2" type="ORF">CCMP2556_LOCUS48831</name>
</gene>
<evidence type="ECO:0000256" key="1">
    <source>
        <dbReference type="SAM" id="MobiDB-lite"/>
    </source>
</evidence>